<dbReference type="InterPro" id="IPR005650">
    <property type="entry name" value="BlaI_family"/>
</dbReference>
<keyword evidence="6" id="KW-1185">Reference proteome</keyword>
<dbReference type="GO" id="GO:0045892">
    <property type="term" value="P:negative regulation of DNA-templated transcription"/>
    <property type="evidence" value="ECO:0007669"/>
    <property type="project" value="InterPro"/>
</dbReference>
<dbReference type="GeneID" id="8778380"/>
<sequence>MVKKERIELGEELRIFSPLEEKIMEFLWEKKEATLSEIAKGVNASMSSVAATLDRLEKNGFVKKEKKSVEGRRKFVFYPAVSKKDVEVNFVQSILDKLIDKFGDVVVDYFHRKVEKK</sequence>
<evidence type="ECO:0000256" key="4">
    <source>
        <dbReference type="ARBA" id="ARBA00023163"/>
    </source>
</evidence>
<dbReference type="eggNOG" id="arCOG05764">
    <property type="taxonomic scope" value="Archaea"/>
</dbReference>
<evidence type="ECO:0000256" key="2">
    <source>
        <dbReference type="ARBA" id="ARBA00023015"/>
    </source>
</evidence>
<proteinExistence type="inferred from homology"/>
<dbReference type="Gene3D" id="1.10.10.10">
    <property type="entry name" value="Winged helix-like DNA-binding domain superfamily/Winged helix DNA-binding domain"/>
    <property type="match status" value="1"/>
</dbReference>
<dbReference type="GO" id="GO:0003677">
    <property type="term" value="F:DNA binding"/>
    <property type="evidence" value="ECO:0007669"/>
    <property type="project" value="UniProtKB-KW"/>
</dbReference>
<comment type="similarity">
    <text evidence="1">Belongs to the BlaI transcriptional regulatory family.</text>
</comment>
<name>D3RX28_FERPA</name>
<dbReference type="SUPFAM" id="SSF46785">
    <property type="entry name" value="Winged helix' DNA-binding domain"/>
    <property type="match status" value="1"/>
</dbReference>
<dbReference type="Proteomes" id="UP000002613">
    <property type="component" value="Chromosome"/>
</dbReference>
<evidence type="ECO:0000313" key="6">
    <source>
        <dbReference type="Proteomes" id="UP000002613"/>
    </source>
</evidence>
<evidence type="ECO:0000313" key="5">
    <source>
        <dbReference type="EMBL" id="ADC65041.1"/>
    </source>
</evidence>
<evidence type="ECO:0000256" key="3">
    <source>
        <dbReference type="ARBA" id="ARBA00023125"/>
    </source>
</evidence>
<evidence type="ECO:0000256" key="1">
    <source>
        <dbReference type="ARBA" id="ARBA00011046"/>
    </source>
</evidence>
<dbReference type="Pfam" id="PF03965">
    <property type="entry name" value="Penicillinase_R"/>
    <property type="match status" value="1"/>
</dbReference>
<reference evidence="5 6" key="2">
    <citation type="journal article" date="2011" name="Stand. Genomic Sci.">
        <title>Complete genome sequence of Ferroglobus placidus AEDII12DO.</title>
        <authorList>
            <person name="Anderson I."/>
            <person name="Risso C."/>
            <person name="Holmes D."/>
            <person name="Lucas S."/>
            <person name="Copeland A."/>
            <person name="Lapidus A."/>
            <person name="Cheng J.F."/>
            <person name="Bruce D."/>
            <person name="Goodwin L."/>
            <person name="Pitluck S."/>
            <person name="Saunders E."/>
            <person name="Brettin T."/>
            <person name="Detter J.C."/>
            <person name="Han C."/>
            <person name="Tapia R."/>
            <person name="Larimer F."/>
            <person name="Land M."/>
            <person name="Hauser L."/>
            <person name="Woyke T."/>
            <person name="Lovley D."/>
            <person name="Kyrpides N."/>
            <person name="Ivanova N."/>
        </authorList>
    </citation>
    <scope>NUCLEOTIDE SEQUENCE [LARGE SCALE GENOMIC DNA]</scope>
    <source>
        <strain evidence="6">DSM 10642 / AEDII12DO</strain>
    </source>
</reference>
<dbReference type="HOGENOM" id="CLU_2056061_0_0_2"/>
<dbReference type="InterPro" id="IPR011991">
    <property type="entry name" value="ArsR-like_HTH"/>
</dbReference>
<accession>D3RX28</accession>
<reference evidence="6" key="1">
    <citation type="submission" date="2010-02" db="EMBL/GenBank/DDBJ databases">
        <title>Complete sequence of Ferroglobus placidus DSM 10642.</title>
        <authorList>
            <consortium name="US DOE Joint Genome Institute"/>
            <person name="Lucas S."/>
            <person name="Copeland A."/>
            <person name="Lapidus A."/>
            <person name="Cheng J.-F."/>
            <person name="Bruce D."/>
            <person name="Goodwin L."/>
            <person name="Pitluck S."/>
            <person name="Saunders E."/>
            <person name="Brettin T."/>
            <person name="Detter J.C."/>
            <person name="Han C."/>
            <person name="Tapia R."/>
            <person name="Larimer F."/>
            <person name="Land M."/>
            <person name="Hauser L."/>
            <person name="Kyrpides N."/>
            <person name="Ivanova N."/>
            <person name="Holmes D."/>
            <person name="Lovley D."/>
            <person name="Kyrpides N."/>
            <person name="Anderson I.J."/>
            <person name="Woyke T."/>
        </authorList>
    </citation>
    <scope>NUCLEOTIDE SEQUENCE [LARGE SCALE GENOMIC DNA]</scope>
    <source>
        <strain evidence="6">DSM 10642 / AEDII12DO</strain>
    </source>
</reference>
<dbReference type="RefSeq" id="WP_012965384.1">
    <property type="nucleotide sequence ID" value="NC_013849.1"/>
</dbReference>
<dbReference type="InterPro" id="IPR036390">
    <property type="entry name" value="WH_DNA-bd_sf"/>
</dbReference>
<dbReference type="EMBL" id="CP001899">
    <property type="protein sequence ID" value="ADC65041.1"/>
    <property type="molecule type" value="Genomic_DNA"/>
</dbReference>
<keyword evidence="2" id="KW-0805">Transcription regulation</keyword>
<keyword evidence="3" id="KW-0238">DNA-binding</keyword>
<organism evidence="5 6">
    <name type="scientific">Ferroglobus placidus (strain DSM 10642 / AEDII12DO)</name>
    <dbReference type="NCBI Taxonomy" id="589924"/>
    <lineage>
        <taxon>Archaea</taxon>
        <taxon>Methanobacteriati</taxon>
        <taxon>Methanobacteriota</taxon>
        <taxon>Archaeoglobi</taxon>
        <taxon>Archaeoglobales</taxon>
        <taxon>Archaeoglobaceae</taxon>
        <taxon>Ferroglobus</taxon>
    </lineage>
</organism>
<dbReference type="CDD" id="cd00090">
    <property type="entry name" value="HTH_ARSR"/>
    <property type="match status" value="1"/>
</dbReference>
<gene>
    <name evidence="5" type="ordered locus">Ferp_0873</name>
</gene>
<dbReference type="STRING" id="589924.Ferp_0873"/>
<dbReference type="PaxDb" id="589924-Ferp_0873"/>
<dbReference type="AlphaFoldDB" id="D3RX28"/>
<keyword evidence="4" id="KW-0804">Transcription</keyword>
<dbReference type="InterPro" id="IPR036388">
    <property type="entry name" value="WH-like_DNA-bd_sf"/>
</dbReference>
<dbReference type="OrthoDB" id="144933at2157"/>
<dbReference type="KEGG" id="fpl:Ferp_0873"/>
<protein>
    <submittedName>
        <fullName evidence="5">Transcriptional repressor, CopY family</fullName>
    </submittedName>
</protein>